<dbReference type="STRING" id="1449351.RISW2_04460"/>
<evidence type="ECO:0008006" key="3">
    <source>
        <dbReference type="Google" id="ProtNLM"/>
    </source>
</evidence>
<dbReference type="AlphaFoldDB" id="X7F750"/>
<name>X7F750_9RHOB</name>
<dbReference type="Proteomes" id="UP000023430">
    <property type="component" value="Unassembled WGS sequence"/>
</dbReference>
<protein>
    <recommendedName>
        <fullName evidence="3">Sulfotransferase domain-containing protein</fullName>
    </recommendedName>
</protein>
<dbReference type="PATRIC" id="fig|1449351.3.peg.2229"/>
<reference evidence="1 2" key="1">
    <citation type="submission" date="2014-01" db="EMBL/GenBank/DDBJ databases">
        <title>Roseivivax isoporae LMG 25204 Genome Sequencing.</title>
        <authorList>
            <person name="Lai Q."/>
            <person name="Li G."/>
            <person name="Shao Z."/>
        </authorList>
    </citation>
    <scope>NUCLEOTIDE SEQUENCE [LARGE SCALE GENOMIC DNA]</scope>
    <source>
        <strain evidence="1 2">LMG 25204</strain>
    </source>
</reference>
<dbReference type="OrthoDB" id="7816979at2"/>
<proteinExistence type="predicted"/>
<dbReference type="RefSeq" id="WP_043770614.1">
    <property type="nucleotide sequence ID" value="NZ_JAME01000015.1"/>
</dbReference>
<organism evidence="1 2">
    <name type="scientific">Roseivivax isoporae LMG 25204</name>
    <dbReference type="NCBI Taxonomy" id="1449351"/>
    <lineage>
        <taxon>Bacteria</taxon>
        <taxon>Pseudomonadati</taxon>
        <taxon>Pseudomonadota</taxon>
        <taxon>Alphaproteobacteria</taxon>
        <taxon>Rhodobacterales</taxon>
        <taxon>Roseobacteraceae</taxon>
        <taxon>Roseivivax</taxon>
    </lineage>
</organism>
<sequence>MQVIFHLGAHFTDDDRIVRTLARNAADWRAERVAVPGPSRYRRLLSEAVHALDEGRPAPEAREVLLETILTEDPQDVARMVLSHPNLLCVPKRALQGGILYPKAEARIAAMKDLFAGDGIEVFLALRDPATFLPVLFRDVPQATPEALMDGLDPMAFLWSDLVARLRAAHPDVPLTVWCNEDTPLIWGQVLREMAGLAPGRKIRGAFDILSEIMAPEGMKRFRAYLHQHQDLSEAHKRRVMSAFLDKYASAEAIEEELDLPGWDEDYVSDLTEGYEEDVAAIARLPGVRFIAP</sequence>
<accession>X7F750</accession>
<evidence type="ECO:0000313" key="2">
    <source>
        <dbReference type="Proteomes" id="UP000023430"/>
    </source>
</evidence>
<comment type="caution">
    <text evidence="1">The sequence shown here is derived from an EMBL/GenBank/DDBJ whole genome shotgun (WGS) entry which is preliminary data.</text>
</comment>
<keyword evidence="2" id="KW-1185">Reference proteome</keyword>
<gene>
    <name evidence="1" type="ORF">RISW2_04460</name>
</gene>
<dbReference type="EMBL" id="JAME01000015">
    <property type="protein sequence ID" value="ETX28757.1"/>
    <property type="molecule type" value="Genomic_DNA"/>
</dbReference>
<evidence type="ECO:0000313" key="1">
    <source>
        <dbReference type="EMBL" id="ETX28757.1"/>
    </source>
</evidence>
<dbReference type="eggNOG" id="ENOG502Z7JV">
    <property type="taxonomic scope" value="Bacteria"/>
</dbReference>